<accession>A0A4Y8PHE9</accession>
<evidence type="ECO:0008006" key="9">
    <source>
        <dbReference type="Google" id="ProtNLM"/>
    </source>
</evidence>
<name>A0A4Y8PHE9_9BACT</name>
<evidence type="ECO:0000256" key="3">
    <source>
        <dbReference type="ARBA" id="ARBA00022806"/>
    </source>
</evidence>
<reference evidence="7 8" key="1">
    <citation type="submission" date="2016-05" db="EMBL/GenBank/DDBJ databases">
        <title>Diversity and Homogeneity among Thermoacidophilic Verrucomicrobia Methanotrophs Linked with Geographical Origin.</title>
        <authorList>
            <person name="Erikstad H.-A."/>
            <person name="Smestad N.B."/>
            <person name="Ceballos R.M."/>
            <person name="Birkeland N.-K."/>
        </authorList>
    </citation>
    <scope>NUCLEOTIDE SEQUENCE [LARGE SCALE GENOMIC DNA]</scope>
    <source>
        <strain evidence="7 8">Phi</strain>
    </source>
</reference>
<dbReference type="PROSITE" id="PS51194">
    <property type="entry name" value="HELICASE_CTER"/>
    <property type="match status" value="1"/>
</dbReference>
<dbReference type="GO" id="GO:0004386">
    <property type="term" value="F:helicase activity"/>
    <property type="evidence" value="ECO:0007669"/>
    <property type="project" value="UniProtKB-KW"/>
</dbReference>
<evidence type="ECO:0000313" key="8">
    <source>
        <dbReference type="Proteomes" id="UP000297713"/>
    </source>
</evidence>
<comment type="caution">
    <text evidence="7">The sequence shown here is derived from an EMBL/GenBank/DDBJ whole genome shotgun (WGS) entry which is preliminary data.</text>
</comment>
<sequence>MPEPVTVLESRIQQAIDPGFRDRLLDKGLARGLIWRNGALPPGSPSFPLTLTEDLLDFGHTVLAMSLRLRGVSPNSPHLKRAFLCAGEAIESAVHQRGPGRPDSGFHRVTAAVAFHLAQYAARAYSILPDGTIETNTSPSELALARLMRRSLDELHEQLSTWLQDEVHRDAAVAERLQTDDDYDEYDAIDDILTTSLMRGLAFFDHALRTGTTASADRAKQLLLAGAAAAADLHVISHWWILTLASHLIDDLWDHSLHERLPKLPPDHPDERWNGLRRDYIHRLRRNRRAAIELWPSQITAAERAIDPADDLIIALPTSAGKTRIAELCILRALASGKRVVYVTPLRALSAQVERDLSDTFVPLGFPVSSLYGSAGVEATDADTLRTKEIVVSTPEKLDFALRNHPTIIDDVGLIVLDEGYMLGPGEREVRYEALVQRLLRRDDAGNRRIVCMSALFPETEKMTDLVAWIRRDRPGEPVHSEWRPTRQRFGWIQWEGRAARLQVRFEEEESYAPRFVEAKPPPSGLMRRNTFPQNKNELTLATACQFTGHGKDVMIYCARRDSVESLGKLILKCGRQGVLSRLGDVTPRIREVIATGKEWLGPNHPAVRCLEYGVAIHHGGLPRQFLSEVERLLQSGDCRVTIASPTLAQGLNLSASVLLVPSIWRTQGEKISPVEFANVAGRAGRAFVDLEGLVFHVVWERNQRKRRWVNQQWEELVAQARASEIESGLLRLTALLFERIARAADVSIEEVIEYVTGHGEAWDYSELVGERTEVSESEWERDVASLVAAILGLLDIETAIDELERQLDVVLDGSLFTRQIARQEARIQNLIRRFLAARARLIWSRTTTAQRRGYQVAGLGLQGGRFLDEHMEELVGALLAAETMINGNDETSAADAIVQFAGMVFQTVPFRPTKMPDAWRDALKAWISGRSAAEVVDIGGEEGVDFLQDAVMYRLAWAMEAVRVHATTIGHDGADNIRGLAAMAVEAGSANLSVITLLRSGLNSRDVAKAAVESTDANFVDRMGMLGWLESDEVQARSGQEDWLTPEGRSTWLRFIETIRQGNRVRWRRSRQTVYVDWLDPASPPEPGSHVIVDTTTDPQGGGWVLQLNFTPLGRLRSPLESSREDIVEACVGQLPGTVRIEYFGPRGVR</sequence>
<protein>
    <recommendedName>
        <fullName evidence="9">DEAD/DEAH box helicase</fullName>
    </recommendedName>
</protein>
<dbReference type="SMART" id="SM00487">
    <property type="entry name" value="DEXDc"/>
    <property type="match status" value="1"/>
</dbReference>
<dbReference type="EMBL" id="LXQC01000113">
    <property type="protein sequence ID" value="TFE70584.1"/>
    <property type="molecule type" value="Genomic_DNA"/>
</dbReference>
<keyword evidence="3" id="KW-0347">Helicase</keyword>
<keyword evidence="2" id="KW-0378">Hydrolase</keyword>
<evidence type="ECO:0000256" key="1">
    <source>
        <dbReference type="ARBA" id="ARBA00022741"/>
    </source>
</evidence>
<feature type="domain" description="Helicase C-terminal" evidence="6">
    <location>
        <begin position="566"/>
        <end position="734"/>
    </location>
</feature>
<dbReference type="OrthoDB" id="9807155at2"/>
<organism evidence="7 8">
    <name type="scientific">Methylacidiphilum caldifontis</name>
    <dbReference type="NCBI Taxonomy" id="2795386"/>
    <lineage>
        <taxon>Bacteria</taxon>
        <taxon>Pseudomonadati</taxon>
        <taxon>Verrucomicrobiota</taxon>
        <taxon>Methylacidiphilae</taxon>
        <taxon>Methylacidiphilales</taxon>
        <taxon>Methylacidiphilaceae</taxon>
        <taxon>Methylacidiphilum (ex Ratnadevi et al. 2023)</taxon>
    </lineage>
</organism>
<dbReference type="InterPro" id="IPR027417">
    <property type="entry name" value="P-loop_NTPase"/>
</dbReference>
<dbReference type="GO" id="GO:0005524">
    <property type="term" value="F:ATP binding"/>
    <property type="evidence" value="ECO:0007669"/>
    <property type="project" value="UniProtKB-KW"/>
</dbReference>
<dbReference type="InterPro" id="IPR001650">
    <property type="entry name" value="Helicase_C-like"/>
</dbReference>
<evidence type="ECO:0000259" key="6">
    <source>
        <dbReference type="PROSITE" id="PS51194"/>
    </source>
</evidence>
<dbReference type="PROSITE" id="PS51192">
    <property type="entry name" value="HELICASE_ATP_BIND_1"/>
    <property type="match status" value="1"/>
</dbReference>
<dbReference type="SUPFAM" id="SSF52540">
    <property type="entry name" value="P-loop containing nucleoside triphosphate hydrolases"/>
    <property type="match status" value="1"/>
</dbReference>
<dbReference type="PANTHER" id="PTHR47961:SF6">
    <property type="entry name" value="DNA-DIRECTED DNA POLYMERASE"/>
    <property type="match status" value="1"/>
</dbReference>
<dbReference type="AlphaFoldDB" id="A0A4Y8PHE9"/>
<dbReference type="GO" id="GO:0003676">
    <property type="term" value="F:nucleic acid binding"/>
    <property type="evidence" value="ECO:0007669"/>
    <property type="project" value="InterPro"/>
</dbReference>
<dbReference type="InterPro" id="IPR011545">
    <property type="entry name" value="DEAD/DEAH_box_helicase_dom"/>
</dbReference>
<dbReference type="GO" id="GO:0016787">
    <property type="term" value="F:hydrolase activity"/>
    <property type="evidence" value="ECO:0007669"/>
    <property type="project" value="UniProtKB-KW"/>
</dbReference>
<dbReference type="InterPro" id="IPR014001">
    <property type="entry name" value="Helicase_ATP-bd"/>
</dbReference>
<dbReference type="Proteomes" id="UP000297713">
    <property type="component" value="Unassembled WGS sequence"/>
</dbReference>
<dbReference type="InterPro" id="IPR050474">
    <property type="entry name" value="Hel308_SKI2-like"/>
</dbReference>
<evidence type="ECO:0000313" key="7">
    <source>
        <dbReference type="EMBL" id="TFE70584.1"/>
    </source>
</evidence>
<evidence type="ECO:0000256" key="2">
    <source>
        <dbReference type="ARBA" id="ARBA00022801"/>
    </source>
</evidence>
<dbReference type="Pfam" id="PF00270">
    <property type="entry name" value="DEAD"/>
    <property type="match status" value="1"/>
</dbReference>
<proteinExistence type="predicted"/>
<evidence type="ECO:0000259" key="5">
    <source>
        <dbReference type="PROSITE" id="PS51192"/>
    </source>
</evidence>
<dbReference type="Gene3D" id="3.40.50.300">
    <property type="entry name" value="P-loop containing nucleotide triphosphate hydrolases"/>
    <property type="match status" value="2"/>
</dbReference>
<keyword evidence="1" id="KW-0547">Nucleotide-binding</keyword>
<dbReference type="CDD" id="cd17921">
    <property type="entry name" value="DEXHc_Ski2"/>
    <property type="match status" value="1"/>
</dbReference>
<gene>
    <name evidence="7" type="ORF">A7Q10_05750</name>
</gene>
<dbReference type="PANTHER" id="PTHR47961">
    <property type="entry name" value="DNA POLYMERASE THETA, PUTATIVE (AFU_ORTHOLOGUE AFUA_1G05260)-RELATED"/>
    <property type="match status" value="1"/>
</dbReference>
<dbReference type="RefSeq" id="WP_134439534.1">
    <property type="nucleotide sequence ID" value="NZ_LXQC01000113.1"/>
</dbReference>
<keyword evidence="8" id="KW-1185">Reference proteome</keyword>
<keyword evidence="4" id="KW-0067">ATP-binding</keyword>
<dbReference type="SMART" id="SM00490">
    <property type="entry name" value="HELICc"/>
    <property type="match status" value="1"/>
</dbReference>
<evidence type="ECO:0000256" key="4">
    <source>
        <dbReference type="ARBA" id="ARBA00022840"/>
    </source>
</evidence>
<feature type="domain" description="Helicase ATP-binding" evidence="5">
    <location>
        <begin position="303"/>
        <end position="455"/>
    </location>
</feature>